<accession>A0AAD9YG75</accession>
<feature type="chain" id="PRO_5041899803" description="C-type lectin domain-containing protein" evidence="1">
    <location>
        <begin position="18"/>
        <end position="184"/>
    </location>
</feature>
<sequence length="184" mass="20938">MFALIFFLLMLVNCIPASPIGSWPTHELPTLLQSRAPTMAKYQAVKAAAKDDGISLSSGEWYYFQVCLLLVAPPANHIQQSTRCRHHMLLVGSVSGPSWIAPKKFQGLAYHVGWYGEPKGWVMTSHDWEVHDTQKLFFGGKTTEERARPDNLNRLGNNWVEKTECHDLEFGNCLGFYKYMARYL</sequence>
<feature type="signal peptide" evidence="1">
    <location>
        <begin position="1"/>
        <end position="17"/>
    </location>
</feature>
<protein>
    <recommendedName>
        <fullName evidence="4">C-type lectin domain-containing protein</fullName>
    </recommendedName>
</protein>
<evidence type="ECO:0000313" key="2">
    <source>
        <dbReference type="EMBL" id="KAK2764639.1"/>
    </source>
</evidence>
<reference evidence="2" key="1">
    <citation type="submission" date="2023-02" db="EMBL/GenBank/DDBJ databases">
        <title>Colletotrichum kahawae CIFC_Que2 genome sequencing and assembly.</title>
        <authorList>
            <person name="Baroncelli R."/>
        </authorList>
    </citation>
    <scope>NUCLEOTIDE SEQUENCE</scope>
    <source>
        <strain evidence="2">CIFC_Que2</strain>
    </source>
</reference>
<dbReference type="EMBL" id="VYYT01000135">
    <property type="protein sequence ID" value="KAK2764639.1"/>
    <property type="molecule type" value="Genomic_DNA"/>
</dbReference>
<evidence type="ECO:0000313" key="3">
    <source>
        <dbReference type="Proteomes" id="UP001281614"/>
    </source>
</evidence>
<comment type="caution">
    <text evidence="2">The sequence shown here is derived from an EMBL/GenBank/DDBJ whole genome shotgun (WGS) entry which is preliminary data.</text>
</comment>
<evidence type="ECO:0008006" key="4">
    <source>
        <dbReference type="Google" id="ProtNLM"/>
    </source>
</evidence>
<gene>
    <name evidence="2" type="ORF">CKAH01_04804</name>
</gene>
<dbReference type="Proteomes" id="UP001281614">
    <property type="component" value="Unassembled WGS sequence"/>
</dbReference>
<keyword evidence="1" id="KW-0732">Signal</keyword>
<dbReference type="AlphaFoldDB" id="A0AAD9YG75"/>
<organism evidence="2 3">
    <name type="scientific">Colletotrichum kahawae</name>
    <name type="common">Coffee berry disease fungus</name>
    <dbReference type="NCBI Taxonomy" id="34407"/>
    <lineage>
        <taxon>Eukaryota</taxon>
        <taxon>Fungi</taxon>
        <taxon>Dikarya</taxon>
        <taxon>Ascomycota</taxon>
        <taxon>Pezizomycotina</taxon>
        <taxon>Sordariomycetes</taxon>
        <taxon>Hypocreomycetidae</taxon>
        <taxon>Glomerellales</taxon>
        <taxon>Glomerellaceae</taxon>
        <taxon>Colletotrichum</taxon>
        <taxon>Colletotrichum gloeosporioides species complex</taxon>
    </lineage>
</organism>
<name>A0AAD9YG75_COLKA</name>
<evidence type="ECO:0000256" key="1">
    <source>
        <dbReference type="SAM" id="SignalP"/>
    </source>
</evidence>
<proteinExistence type="predicted"/>
<keyword evidence="3" id="KW-1185">Reference proteome</keyword>